<organism evidence="1 2">
    <name type="scientific">Stylosanthes scabra</name>
    <dbReference type="NCBI Taxonomy" id="79078"/>
    <lineage>
        <taxon>Eukaryota</taxon>
        <taxon>Viridiplantae</taxon>
        <taxon>Streptophyta</taxon>
        <taxon>Embryophyta</taxon>
        <taxon>Tracheophyta</taxon>
        <taxon>Spermatophyta</taxon>
        <taxon>Magnoliopsida</taxon>
        <taxon>eudicotyledons</taxon>
        <taxon>Gunneridae</taxon>
        <taxon>Pentapetalae</taxon>
        <taxon>rosids</taxon>
        <taxon>fabids</taxon>
        <taxon>Fabales</taxon>
        <taxon>Fabaceae</taxon>
        <taxon>Papilionoideae</taxon>
        <taxon>50 kb inversion clade</taxon>
        <taxon>dalbergioids sensu lato</taxon>
        <taxon>Dalbergieae</taxon>
        <taxon>Pterocarpus clade</taxon>
        <taxon>Stylosanthes</taxon>
    </lineage>
</organism>
<gene>
    <name evidence="1" type="ORF">PIB30_006852</name>
</gene>
<dbReference type="Proteomes" id="UP001341840">
    <property type="component" value="Unassembled WGS sequence"/>
</dbReference>
<dbReference type="EMBL" id="JASCZI010151049">
    <property type="protein sequence ID" value="MED6167881.1"/>
    <property type="molecule type" value="Genomic_DNA"/>
</dbReference>
<sequence>MAQCTIEEIAADDRRVMYRLNRISHVAHNVDPKLDGSQVYLDLNEPVSGPSQAFIVLGGTPPSAAHGSGGSWEVPFMASATVPTPPGSPHWLSSRMSQQHAGGPADFHVVEDAALEAIYSLYFFLKRSKRL</sequence>
<evidence type="ECO:0000313" key="1">
    <source>
        <dbReference type="EMBL" id="MED6167881.1"/>
    </source>
</evidence>
<proteinExistence type="predicted"/>
<protein>
    <submittedName>
        <fullName evidence="1">Uncharacterized protein</fullName>
    </submittedName>
</protein>
<comment type="caution">
    <text evidence="1">The sequence shown here is derived from an EMBL/GenBank/DDBJ whole genome shotgun (WGS) entry which is preliminary data.</text>
</comment>
<name>A0ABU6V2P2_9FABA</name>
<accession>A0ABU6V2P2</accession>
<reference evidence="1 2" key="1">
    <citation type="journal article" date="2023" name="Plants (Basel)">
        <title>Bridging the Gap: Combining Genomics and Transcriptomics Approaches to Understand Stylosanthes scabra, an Orphan Legume from the Brazilian Caatinga.</title>
        <authorList>
            <person name="Ferreira-Neto J.R.C."/>
            <person name="da Silva M.D."/>
            <person name="Binneck E."/>
            <person name="de Melo N.F."/>
            <person name="da Silva R.H."/>
            <person name="de Melo A.L.T.M."/>
            <person name="Pandolfi V."/>
            <person name="Bustamante F.O."/>
            <person name="Brasileiro-Vidal A.C."/>
            <person name="Benko-Iseppon A.M."/>
        </authorList>
    </citation>
    <scope>NUCLEOTIDE SEQUENCE [LARGE SCALE GENOMIC DNA]</scope>
    <source>
        <tissue evidence="1">Leaves</tissue>
    </source>
</reference>
<evidence type="ECO:0000313" key="2">
    <source>
        <dbReference type="Proteomes" id="UP001341840"/>
    </source>
</evidence>
<keyword evidence="2" id="KW-1185">Reference proteome</keyword>